<dbReference type="Gene3D" id="1.10.10.10">
    <property type="entry name" value="Winged helix-like DNA-binding domain superfamily/Winged helix DNA-binding domain"/>
    <property type="match status" value="1"/>
</dbReference>
<dbReference type="PRINTS" id="PR00038">
    <property type="entry name" value="HTHLUXR"/>
</dbReference>
<organism evidence="7 8">
    <name type="scientific">Sphingomonas corticis</name>
    <dbReference type="NCBI Taxonomy" id="2722791"/>
    <lineage>
        <taxon>Bacteria</taxon>
        <taxon>Pseudomonadati</taxon>
        <taxon>Pseudomonadota</taxon>
        <taxon>Alphaproteobacteria</taxon>
        <taxon>Sphingomonadales</taxon>
        <taxon>Sphingomonadaceae</taxon>
        <taxon>Sphingomonas</taxon>
    </lineage>
</organism>
<dbReference type="InterPro" id="IPR001789">
    <property type="entry name" value="Sig_transdc_resp-reg_receiver"/>
</dbReference>
<dbReference type="SUPFAM" id="SSF52172">
    <property type="entry name" value="CheY-like"/>
    <property type="match status" value="1"/>
</dbReference>
<evidence type="ECO:0000259" key="6">
    <source>
        <dbReference type="PROSITE" id="PS50110"/>
    </source>
</evidence>
<keyword evidence="4" id="KW-0597">Phosphoprotein</keyword>
<dbReference type="PROSITE" id="PS50110">
    <property type="entry name" value="RESPONSE_REGULATORY"/>
    <property type="match status" value="1"/>
</dbReference>
<dbReference type="Pfam" id="PF00072">
    <property type="entry name" value="Response_reg"/>
    <property type="match status" value="1"/>
</dbReference>
<protein>
    <submittedName>
        <fullName evidence="7">Response regulator transcription factor</fullName>
    </submittedName>
</protein>
<keyword evidence="2" id="KW-0238">DNA-binding</keyword>
<dbReference type="InterPro" id="IPR036388">
    <property type="entry name" value="WH-like_DNA-bd_sf"/>
</dbReference>
<feature type="modified residue" description="4-aspartylphosphate" evidence="4">
    <location>
        <position position="56"/>
    </location>
</feature>
<evidence type="ECO:0000256" key="3">
    <source>
        <dbReference type="ARBA" id="ARBA00023163"/>
    </source>
</evidence>
<dbReference type="InterPro" id="IPR016032">
    <property type="entry name" value="Sig_transdc_resp-reg_C-effctor"/>
</dbReference>
<dbReference type="SUPFAM" id="SSF46894">
    <property type="entry name" value="C-terminal effector domain of the bipartite response regulators"/>
    <property type="match status" value="1"/>
</dbReference>
<dbReference type="InterPro" id="IPR011006">
    <property type="entry name" value="CheY-like_superfamily"/>
</dbReference>
<feature type="domain" description="Response regulatory" evidence="6">
    <location>
        <begin position="7"/>
        <end position="121"/>
    </location>
</feature>
<sequence length="210" mass="22179">MTAPSRHVHIVDDDGAVRRSTAVLLRLNGFTTDQWASGLAFVEALDGMQPGCILLDLRMPEMDGMAVLDRLARAGVGMPAVMMTGHGDMAAAIRAMKAGAVDFLEKPAEKAVLLAALSDALDKLAGARDRSAAAQRARSAVAMLTAREREVLTGLADGLSNKSIAQRLGISPRTVEIHRANVMARLEVQSLSHALRIAFVAGLGGMEPTD</sequence>
<reference evidence="7 8" key="1">
    <citation type="submission" date="2020-03" db="EMBL/GenBank/DDBJ databases">
        <authorList>
            <person name="Wang L."/>
            <person name="He N."/>
            <person name="Li Y."/>
            <person name="Fang Y."/>
            <person name="Zhang F."/>
        </authorList>
    </citation>
    <scope>NUCLEOTIDE SEQUENCE [LARGE SCALE GENOMIC DNA]</scope>
    <source>
        <strain evidence="7 8">36D10-4-7</strain>
    </source>
</reference>
<keyword evidence="3" id="KW-0804">Transcription</keyword>
<keyword evidence="1" id="KW-0805">Transcription regulation</keyword>
<dbReference type="Proteomes" id="UP000732399">
    <property type="component" value="Unassembled WGS sequence"/>
</dbReference>
<accession>A0ABX1CGH6</accession>
<evidence type="ECO:0000313" key="7">
    <source>
        <dbReference type="EMBL" id="NJR77112.1"/>
    </source>
</evidence>
<evidence type="ECO:0000256" key="2">
    <source>
        <dbReference type="ARBA" id="ARBA00023125"/>
    </source>
</evidence>
<dbReference type="Pfam" id="PF00196">
    <property type="entry name" value="GerE"/>
    <property type="match status" value="1"/>
</dbReference>
<evidence type="ECO:0000256" key="1">
    <source>
        <dbReference type="ARBA" id="ARBA00023015"/>
    </source>
</evidence>
<comment type="caution">
    <text evidence="7">The sequence shown here is derived from an EMBL/GenBank/DDBJ whole genome shotgun (WGS) entry which is preliminary data.</text>
</comment>
<dbReference type="EMBL" id="JAAVJH010000001">
    <property type="protein sequence ID" value="NJR77112.1"/>
    <property type="molecule type" value="Genomic_DNA"/>
</dbReference>
<dbReference type="Gene3D" id="3.40.50.2300">
    <property type="match status" value="1"/>
</dbReference>
<dbReference type="PANTHER" id="PTHR44688:SF16">
    <property type="entry name" value="DNA-BINDING TRANSCRIPTIONAL ACTIVATOR DEVR_DOSR"/>
    <property type="match status" value="1"/>
</dbReference>
<gene>
    <name evidence="7" type="ORF">HBH26_00600</name>
</gene>
<evidence type="ECO:0000256" key="4">
    <source>
        <dbReference type="PROSITE-ProRule" id="PRU00169"/>
    </source>
</evidence>
<dbReference type="RefSeq" id="WP_168132622.1">
    <property type="nucleotide sequence ID" value="NZ_JAAVJH010000001.1"/>
</dbReference>
<evidence type="ECO:0000259" key="5">
    <source>
        <dbReference type="PROSITE" id="PS50043"/>
    </source>
</evidence>
<dbReference type="PANTHER" id="PTHR44688">
    <property type="entry name" value="DNA-BINDING TRANSCRIPTIONAL ACTIVATOR DEVR_DOSR"/>
    <property type="match status" value="1"/>
</dbReference>
<dbReference type="SMART" id="SM00421">
    <property type="entry name" value="HTH_LUXR"/>
    <property type="match status" value="1"/>
</dbReference>
<name>A0ABX1CGH6_9SPHN</name>
<dbReference type="SMART" id="SM00448">
    <property type="entry name" value="REC"/>
    <property type="match status" value="1"/>
</dbReference>
<keyword evidence="8" id="KW-1185">Reference proteome</keyword>
<dbReference type="InterPro" id="IPR000792">
    <property type="entry name" value="Tscrpt_reg_LuxR_C"/>
</dbReference>
<dbReference type="PROSITE" id="PS00622">
    <property type="entry name" value="HTH_LUXR_1"/>
    <property type="match status" value="1"/>
</dbReference>
<evidence type="ECO:0000313" key="8">
    <source>
        <dbReference type="Proteomes" id="UP000732399"/>
    </source>
</evidence>
<feature type="domain" description="HTH luxR-type" evidence="5">
    <location>
        <begin position="137"/>
        <end position="202"/>
    </location>
</feature>
<dbReference type="PROSITE" id="PS50043">
    <property type="entry name" value="HTH_LUXR_2"/>
    <property type="match status" value="1"/>
</dbReference>
<dbReference type="CDD" id="cd06170">
    <property type="entry name" value="LuxR_C_like"/>
    <property type="match status" value="1"/>
</dbReference>
<proteinExistence type="predicted"/>